<feature type="transmembrane region" description="Helical" evidence="9">
    <location>
        <begin position="439"/>
        <end position="460"/>
    </location>
</feature>
<keyword evidence="4" id="KW-1278">Translocase</keyword>
<feature type="transmembrane region" description="Helical" evidence="9">
    <location>
        <begin position="365"/>
        <end position="386"/>
    </location>
</feature>
<feature type="transmembrane region" description="Helical" evidence="9">
    <location>
        <begin position="201"/>
        <end position="222"/>
    </location>
</feature>
<evidence type="ECO:0000259" key="10">
    <source>
        <dbReference type="Pfam" id="PF00361"/>
    </source>
</evidence>
<feature type="transmembrane region" description="Helical" evidence="9">
    <location>
        <begin position="234"/>
        <end position="257"/>
    </location>
</feature>
<dbReference type="KEGG" id="chu:CHU_1370"/>
<comment type="similarity">
    <text evidence="2">Belongs to the complex I subunit 4 family.</text>
</comment>
<evidence type="ECO:0000259" key="11">
    <source>
        <dbReference type="Pfam" id="PF01059"/>
    </source>
</evidence>
<dbReference type="GO" id="GO:0008137">
    <property type="term" value="F:NADH dehydrogenase (ubiquinone) activity"/>
    <property type="evidence" value="ECO:0007669"/>
    <property type="project" value="InterPro"/>
</dbReference>
<protein>
    <submittedName>
        <fullName evidence="12">NADH dehydrogenase subunit M</fullName>
        <ecNumber evidence="12">1.6.5.3</ecNumber>
    </submittedName>
</protein>
<dbReference type="GO" id="GO:0048039">
    <property type="term" value="F:ubiquinone binding"/>
    <property type="evidence" value="ECO:0007669"/>
    <property type="project" value="TreeGrafter"/>
</dbReference>
<feature type="transmembrane region" description="Helical" evidence="9">
    <location>
        <begin position="67"/>
        <end position="93"/>
    </location>
</feature>
<dbReference type="PRINTS" id="PR01437">
    <property type="entry name" value="NUOXDRDTASE4"/>
</dbReference>
<keyword evidence="3 8" id="KW-0812">Transmembrane</keyword>
<dbReference type="GO" id="GO:0015990">
    <property type="term" value="P:electron transport coupled proton transport"/>
    <property type="evidence" value="ECO:0007669"/>
    <property type="project" value="TreeGrafter"/>
</dbReference>
<feature type="transmembrane region" description="Helical" evidence="9">
    <location>
        <begin position="105"/>
        <end position="121"/>
    </location>
</feature>
<sequence length="487" mass="53306">MITTLLIFFPLVAALIVFIAGQRMAPAIGIIATLIEFALGIFAYVNFDAAAGWNYEIVLPWISTLNINYAVGMDGISLALVLLTTFLLPLILLASLSGSLKNKKGFYVLALIMQSALIGVFTSKDLFLFYIFWELALIPIYFICLLWGDENRKFVTFKFFIYTLFGSLIMLAAIIYLYSVAPVKSFAMENIYNTSLTTCEQVWIFAALFLAFGIKMPVFPLHTWQPSTYTSAPVAGTMLLSGIMLKMGIYGVIRWILPVLPTALMDWGWLAMLLAIIGIIYASIIAIKQSNYKTLIAYVSIAHVGLIAAGLFTNSVEGLQGVIAQMLAHGVNVVGILFVVEILLNRTGTLEIAKLGGLRNQMPQFAVFFVVIMMASIALPSTNGFVGEFLLFVGIFNINPYLAAVAGITIILGAVYMLSSYQKIMLGEARSEYDGVVDLTLLEKSILIPIVIVIFVLGLFPNLILDLTEPAVNGILHSVHNSIPVAN</sequence>
<dbReference type="Pfam" id="PF00361">
    <property type="entry name" value="Proton_antipo_M"/>
    <property type="match status" value="1"/>
</dbReference>
<keyword evidence="12" id="KW-0560">Oxidoreductase</keyword>
<evidence type="ECO:0000256" key="9">
    <source>
        <dbReference type="SAM" id="Phobius"/>
    </source>
</evidence>
<evidence type="ECO:0000256" key="8">
    <source>
        <dbReference type="RuleBase" id="RU000320"/>
    </source>
</evidence>
<feature type="transmembrane region" description="Helical" evidence="9">
    <location>
        <begin position="159"/>
        <end position="181"/>
    </location>
</feature>
<dbReference type="GO" id="GO:0016020">
    <property type="term" value="C:membrane"/>
    <property type="evidence" value="ECO:0007669"/>
    <property type="project" value="UniProtKB-SubCell"/>
</dbReference>
<dbReference type="OrthoDB" id="9811718at2"/>
<dbReference type="Pfam" id="PF01059">
    <property type="entry name" value="Oxidored_q5_N"/>
    <property type="match status" value="1"/>
</dbReference>
<evidence type="ECO:0000256" key="2">
    <source>
        <dbReference type="ARBA" id="ARBA00009025"/>
    </source>
</evidence>
<reference evidence="12 13" key="1">
    <citation type="journal article" date="2007" name="Appl. Environ. Microbiol.">
        <title>Genome sequence of the cellulolytic gliding bacterium Cytophaga hutchinsonii.</title>
        <authorList>
            <person name="Xie G."/>
            <person name="Bruce D.C."/>
            <person name="Challacombe J.F."/>
            <person name="Chertkov O."/>
            <person name="Detter J.C."/>
            <person name="Gilna P."/>
            <person name="Han C.S."/>
            <person name="Lucas S."/>
            <person name="Misra M."/>
            <person name="Myers G.L."/>
            <person name="Richardson P."/>
            <person name="Tapia R."/>
            <person name="Thayer N."/>
            <person name="Thompson L.S."/>
            <person name="Brettin T.S."/>
            <person name="Henrissat B."/>
            <person name="Wilson D.B."/>
            <person name="McBride M.J."/>
        </authorList>
    </citation>
    <scope>NUCLEOTIDE SEQUENCE [LARGE SCALE GENOMIC DNA]</scope>
    <source>
        <strain evidence="13">ATCC 33406 / DSM 1761 / CIP 103989 / NBRC 15051 / NCIMB 9469 / D465</strain>
    </source>
</reference>
<dbReference type="GO" id="GO:0042773">
    <property type="term" value="P:ATP synthesis coupled electron transport"/>
    <property type="evidence" value="ECO:0007669"/>
    <property type="project" value="InterPro"/>
</dbReference>
<evidence type="ECO:0000256" key="6">
    <source>
        <dbReference type="ARBA" id="ARBA00023027"/>
    </source>
</evidence>
<comment type="subcellular location">
    <subcellularLocation>
        <location evidence="1">Endomembrane system</location>
        <topology evidence="1">Multi-pass membrane protein</topology>
    </subcellularLocation>
    <subcellularLocation>
        <location evidence="8">Membrane</location>
        <topology evidence="8">Multi-pass membrane protein</topology>
    </subcellularLocation>
</comment>
<dbReference type="NCBIfam" id="TIGR01972">
    <property type="entry name" value="NDH_I_M"/>
    <property type="match status" value="1"/>
</dbReference>
<feature type="transmembrane region" description="Helical" evidence="9">
    <location>
        <begin position="295"/>
        <end position="316"/>
    </location>
</feature>
<dbReference type="GO" id="GO:0003954">
    <property type="term" value="F:NADH dehydrogenase activity"/>
    <property type="evidence" value="ECO:0007669"/>
    <property type="project" value="TreeGrafter"/>
</dbReference>
<feature type="transmembrane region" description="Helical" evidence="9">
    <location>
        <begin position="6"/>
        <end position="21"/>
    </location>
</feature>
<dbReference type="InterPro" id="IPR000260">
    <property type="entry name" value="NADH4_N"/>
</dbReference>
<dbReference type="Proteomes" id="UP000001822">
    <property type="component" value="Chromosome"/>
</dbReference>
<keyword evidence="13" id="KW-1185">Reference proteome</keyword>
<dbReference type="RefSeq" id="WP_011584757.1">
    <property type="nucleotide sequence ID" value="NC_008255.1"/>
</dbReference>
<evidence type="ECO:0000256" key="4">
    <source>
        <dbReference type="ARBA" id="ARBA00022967"/>
    </source>
</evidence>
<feature type="transmembrane region" description="Helical" evidence="9">
    <location>
        <begin position="398"/>
        <end position="418"/>
    </location>
</feature>
<feature type="transmembrane region" description="Helical" evidence="9">
    <location>
        <begin position="28"/>
        <end position="47"/>
    </location>
</feature>
<feature type="domain" description="NADH:ubiquinone oxidoreductase chain 4 N-terminal" evidence="11">
    <location>
        <begin position="63"/>
        <end position="118"/>
    </location>
</feature>
<proteinExistence type="inferred from homology"/>
<feature type="transmembrane region" description="Helical" evidence="9">
    <location>
        <begin position="127"/>
        <end position="147"/>
    </location>
</feature>
<feature type="transmembrane region" description="Helical" evidence="9">
    <location>
        <begin position="269"/>
        <end position="288"/>
    </location>
</feature>
<evidence type="ECO:0000256" key="7">
    <source>
        <dbReference type="ARBA" id="ARBA00023136"/>
    </source>
</evidence>
<evidence type="ECO:0000313" key="13">
    <source>
        <dbReference type="Proteomes" id="UP000001822"/>
    </source>
</evidence>
<evidence type="ECO:0000256" key="5">
    <source>
        <dbReference type="ARBA" id="ARBA00022989"/>
    </source>
</evidence>
<dbReference type="PANTHER" id="PTHR43507">
    <property type="entry name" value="NADH-UBIQUINONE OXIDOREDUCTASE CHAIN 4"/>
    <property type="match status" value="1"/>
</dbReference>
<dbReference type="InterPro" id="IPR001750">
    <property type="entry name" value="ND/Mrp_TM"/>
</dbReference>
<feature type="domain" description="NADH:quinone oxidoreductase/Mrp antiporter transmembrane" evidence="10">
    <location>
        <begin position="123"/>
        <end position="409"/>
    </location>
</feature>
<accession>A0A6N4SQK2</accession>
<evidence type="ECO:0000256" key="1">
    <source>
        <dbReference type="ARBA" id="ARBA00004127"/>
    </source>
</evidence>
<dbReference type="InterPro" id="IPR010227">
    <property type="entry name" value="NADH_Q_OxRdtase_chainM/4"/>
</dbReference>
<keyword evidence="6" id="KW-0520">NAD</keyword>
<dbReference type="InterPro" id="IPR003918">
    <property type="entry name" value="NADH_UbQ_OxRdtase"/>
</dbReference>
<dbReference type="PANTHER" id="PTHR43507:SF1">
    <property type="entry name" value="NADH-UBIQUINONE OXIDOREDUCTASE CHAIN 4"/>
    <property type="match status" value="1"/>
</dbReference>
<organism evidence="12 13">
    <name type="scientific">Cytophaga hutchinsonii (strain ATCC 33406 / DSM 1761 / CIP 103989 / NBRC 15051 / NCIMB 9469 / D465)</name>
    <dbReference type="NCBI Taxonomy" id="269798"/>
    <lineage>
        <taxon>Bacteria</taxon>
        <taxon>Pseudomonadati</taxon>
        <taxon>Bacteroidota</taxon>
        <taxon>Cytophagia</taxon>
        <taxon>Cytophagales</taxon>
        <taxon>Cytophagaceae</taxon>
        <taxon>Cytophaga</taxon>
    </lineage>
</organism>
<dbReference type="EMBL" id="CP000383">
    <property type="protein sequence ID" value="ABG58642.1"/>
    <property type="molecule type" value="Genomic_DNA"/>
</dbReference>
<keyword evidence="5 9" id="KW-1133">Transmembrane helix</keyword>
<name>A0A6N4SQK2_CYTH3</name>
<evidence type="ECO:0000256" key="3">
    <source>
        <dbReference type="ARBA" id="ARBA00022692"/>
    </source>
</evidence>
<evidence type="ECO:0000313" key="12">
    <source>
        <dbReference type="EMBL" id="ABG58642.1"/>
    </source>
</evidence>
<dbReference type="AlphaFoldDB" id="A0A6N4SQK2"/>
<keyword evidence="7 9" id="KW-0472">Membrane</keyword>
<dbReference type="GO" id="GO:0012505">
    <property type="term" value="C:endomembrane system"/>
    <property type="evidence" value="ECO:0007669"/>
    <property type="project" value="UniProtKB-SubCell"/>
</dbReference>
<gene>
    <name evidence="12" type="primary">nuoM</name>
    <name evidence="12" type="ordered locus">CHU_1370</name>
</gene>
<dbReference type="EC" id="1.6.5.3" evidence="12"/>
<feature type="transmembrane region" description="Helical" evidence="9">
    <location>
        <begin position="322"/>
        <end position="344"/>
    </location>
</feature>